<gene>
    <name evidence="1" type="ORF">C0V70_17690</name>
</gene>
<keyword evidence="2" id="KW-1185">Reference proteome</keyword>
<dbReference type="InterPro" id="IPR019533">
    <property type="entry name" value="Peptidase_S26"/>
</dbReference>
<dbReference type="EMBL" id="CP025704">
    <property type="protein sequence ID" value="AUN99904.1"/>
    <property type="molecule type" value="Genomic_DNA"/>
</dbReference>
<dbReference type="Proteomes" id="UP000235584">
    <property type="component" value="Chromosome"/>
</dbReference>
<reference evidence="1 2" key="1">
    <citation type="submission" date="2018-01" db="EMBL/GenBank/DDBJ databases">
        <title>Complete genome sequence of Bacteriovorax stolpii DSM12778.</title>
        <authorList>
            <person name="Tang B."/>
            <person name="Chang J."/>
        </authorList>
    </citation>
    <scope>NUCLEOTIDE SEQUENCE [LARGE SCALE GENOMIC DNA]</scope>
    <source>
        <strain evidence="1 2">DSM 12778</strain>
    </source>
</reference>
<dbReference type="KEGG" id="bsto:C0V70_17690"/>
<dbReference type="RefSeq" id="WP_102245193.1">
    <property type="nucleotide sequence ID" value="NZ_CP025704.1"/>
</dbReference>
<evidence type="ECO:0000313" key="2">
    <source>
        <dbReference type="Proteomes" id="UP000235584"/>
    </source>
</evidence>
<dbReference type="InterPro" id="IPR036286">
    <property type="entry name" value="LexA/Signal_pep-like_sf"/>
</dbReference>
<dbReference type="GO" id="GO:0004252">
    <property type="term" value="F:serine-type endopeptidase activity"/>
    <property type="evidence" value="ECO:0007669"/>
    <property type="project" value="InterPro"/>
</dbReference>
<proteinExistence type="predicted"/>
<evidence type="ECO:0000313" key="1">
    <source>
        <dbReference type="EMBL" id="AUN99904.1"/>
    </source>
</evidence>
<name>A0A2K9NYY8_BACTC</name>
<dbReference type="CDD" id="cd06530">
    <property type="entry name" value="S26_SPase_I"/>
    <property type="match status" value="1"/>
</dbReference>
<dbReference type="GO" id="GO:0006465">
    <property type="term" value="P:signal peptide processing"/>
    <property type="evidence" value="ECO:0007669"/>
    <property type="project" value="InterPro"/>
</dbReference>
<protein>
    <submittedName>
        <fullName evidence="1">Uncharacterized protein</fullName>
    </submittedName>
</protein>
<dbReference type="SUPFAM" id="SSF51306">
    <property type="entry name" value="LexA/Signal peptidase"/>
    <property type="match status" value="1"/>
</dbReference>
<organism evidence="1 2">
    <name type="scientific">Bacteriovorax stolpii</name>
    <name type="common">Bdellovibrio stolpii</name>
    <dbReference type="NCBI Taxonomy" id="960"/>
    <lineage>
        <taxon>Bacteria</taxon>
        <taxon>Pseudomonadati</taxon>
        <taxon>Bdellovibrionota</taxon>
        <taxon>Bacteriovoracia</taxon>
        <taxon>Bacteriovoracales</taxon>
        <taxon>Bacteriovoracaceae</taxon>
        <taxon>Bacteriovorax</taxon>
    </lineage>
</organism>
<dbReference type="AlphaFoldDB" id="A0A2K9NYY8"/>
<accession>A0A2K9NYY8</accession>
<dbReference type="OrthoDB" id="9806013at2"/>
<sequence length="103" mass="12170">MKKYRVVSGSMMPVIPIGMEIFLEEVSFPDLKKFDIIVFNDSGKYTCHYIWHINKHLDQGMIITRNLDGYKFDDPFAFDQVVGRVTNVKLPLWTKLKLLFWIK</sequence>